<dbReference type="GO" id="GO:0016787">
    <property type="term" value="F:hydrolase activity"/>
    <property type="evidence" value="ECO:0007669"/>
    <property type="project" value="UniProtKB-KW"/>
</dbReference>
<dbReference type="PANTHER" id="PTHR43194:SF2">
    <property type="entry name" value="PEROXISOMAL MEMBRANE PROTEIN LPX1"/>
    <property type="match status" value="1"/>
</dbReference>
<evidence type="ECO:0000313" key="3">
    <source>
        <dbReference type="Proteomes" id="UP001595699"/>
    </source>
</evidence>
<dbReference type="InterPro" id="IPR050228">
    <property type="entry name" value="Carboxylesterase_BioH"/>
</dbReference>
<proteinExistence type="predicted"/>
<gene>
    <name evidence="2" type="ORF">ACFOUW_13210</name>
</gene>
<dbReference type="Gene3D" id="3.40.50.1820">
    <property type="entry name" value="alpha/beta hydrolase"/>
    <property type="match status" value="1"/>
</dbReference>
<comment type="caution">
    <text evidence="2">The sequence shown here is derived from an EMBL/GenBank/DDBJ whole genome shotgun (WGS) entry which is preliminary data.</text>
</comment>
<dbReference type="RefSeq" id="WP_205114490.1">
    <property type="nucleotide sequence ID" value="NZ_JAFBCM010000001.1"/>
</dbReference>
<evidence type="ECO:0000313" key="2">
    <source>
        <dbReference type="EMBL" id="MFC3761797.1"/>
    </source>
</evidence>
<dbReference type="Proteomes" id="UP001595699">
    <property type="component" value="Unassembled WGS sequence"/>
</dbReference>
<dbReference type="SUPFAM" id="SSF53474">
    <property type="entry name" value="alpha/beta-Hydrolases"/>
    <property type="match status" value="1"/>
</dbReference>
<reference evidence="3" key="1">
    <citation type="journal article" date="2019" name="Int. J. Syst. Evol. Microbiol.">
        <title>The Global Catalogue of Microorganisms (GCM) 10K type strain sequencing project: providing services to taxonomists for standard genome sequencing and annotation.</title>
        <authorList>
            <consortium name="The Broad Institute Genomics Platform"/>
            <consortium name="The Broad Institute Genome Sequencing Center for Infectious Disease"/>
            <person name="Wu L."/>
            <person name="Ma J."/>
        </authorList>
    </citation>
    <scope>NUCLEOTIDE SEQUENCE [LARGE SCALE GENOMIC DNA]</scope>
    <source>
        <strain evidence="3">CGMCC 4.7241</strain>
    </source>
</reference>
<dbReference type="InterPro" id="IPR029058">
    <property type="entry name" value="AB_hydrolase_fold"/>
</dbReference>
<dbReference type="EMBL" id="JBHRZH010000009">
    <property type="protein sequence ID" value="MFC3761797.1"/>
    <property type="molecule type" value="Genomic_DNA"/>
</dbReference>
<name>A0ABV7YA68_9ACTN</name>
<organism evidence="2 3">
    <name type="scientific">Tenggerimyces flavus</name>
    <dbReference type="NCBI Taxonomy" id="1708749"/>
    <lineage>
        <taxon>Bacteria</taxon>
        <taxon>Bacillati</taxon>
        <taxon>Actinomycetota</taxon>
        <taxon>Actinomycetes</taxon>
        <taxon>Propionibacteriales</taxon>
        <taxon>Nocardioidaceae</taxon>
        <taxon>Tenggerimyces</taxon>
    </lineage>
</organism>
<keyword evidence="3" id="KW-1185">Reference proteome</keyword>
<keyword evidence="2" id="KW-0378">Hydrolase</keyword>
<protein>
    <submittedName>
        <fullName evidence="2">Alpha/beta fold hydrolase</fullName>
    </submittedName>
</protein>
<dbReference type="Pfam" id="PF12697">
    <property type="entry name" value="Abhydrolase_6"/>
    <property type="match status" value="1"/>
</dbReference>
<dbReference type="InterPro" id="IPR000073">
    <property type="entry name" value="AB_hydrolase_1"/>
</dbReference>
<sequence>MTNYVTSNDGTSISYDRSGEGPQVILVGGALDEGAENEPLAAWLADSFTVYNYARRGRGKSGTTPPYAVEREIEDLEALFAEAGGRAHLFGASSGGGLALRAAAAGLPVDRLAVYDVPFCMDDASHERARVYAAKVGPAVAEGRLDDALELFLWFAGSAPEEIAGMKASPYWPSMTAVAHTLASDAACMGDHRPPAELAKITCPVLAVDSGASAGSEGMSGLPKDFFASAANAIAALVPHAERQTFADQGHVGAPDVLGPALKKFFQP</sequence>
<feature type="domain" description="AB hydrolase-1" evidence="1">
    <location>
        <begin position="44"/>
        <end position="252"/>
    </location>
</feature>
<dbReference type="PANTHER" id="PTHR43194">
    <property type="entry name" value="HYDROLASE ALPHA/BETA FOLD FAMILY"/>
    <property type="match status" value="1"/>
</dbReference>
<evidence type="ECO:0000259" key="1">
    <source>
        <dbReference type="Pfam" id="PF12697"/>
    </source>
</evidence>
<accession>A0ABV7YA68</accession>